<name>A0A9D1LFC1_9BACT</name>
<evidence type="ECO:0000256" key="2">
    <source>
        <dbReference type="ARBA" id="ARBA00022840"/>
    </source>
</evidence>
<dbReference type="GO" id="GO:0016887">
    <property type="term" value="F:ATP hydrolysis activity"/>
    <property type="evidence" value="ECO:0007669"/>
    <property type="project" value="InterPro"/>
</dbReference>
<dbReference type="InterPro" id="IPR003593">
    <property type="entry name" value="AAA+_ATPase"/>
</dbReference>
<dbReference type="CDD" id="cd03230">
    <property type="entry name" value="ABC_DR_subfamily_A"/>
    <property type="match status" value="1"/>
</dbReference>
<accession>A0A9D1LFC1</accession>
<dbReference type="PROSITE" id="PS00211">
    <property type="entry name" value="ABC_TRANSPORTER_1"/>
    <property type="match status" value="1"/>
</dbReference>
<dbReference type="Proteomes" id="UP000824076">
    <property type="component" value="Unassembled WGS sequence"/>
</dbReference>
<dbReference type="PROSITE" id="PS50893">
    <property type="entry name" value="ABC_TRANSPORTER_2"/>
    <property type="match status" value="1"/>
</dbReference>
<dbReference type="InterPro" id="IPR017871">
    <property type="entry name" value="ABC_transporter-like_CS"/>
</dbReference>
<sequence>MEKSGSDIAVATTELCKRYGQNIALDGTSFAVTKGSIFGIIGADGAGKTTLLKTLATLIRPDSGSASICGFNLAKQHREIRRHIGYMPENFSLYADLTVWENISFYASLFNVPITANLQVIEPVFKQLAPFKNRKAGKLSGGMKQKLALSCALIHQPELLLLDEPTRGVDPISRKEFWTILTAIKEAGITTILSTSYMDEATMCDSIGLFSDGRFLTSGTPSDIITTYPYNVVSISSKDLYSSLTTARLWEGSRICYTFGDNIHCVLRQGYSQNELAAYMNDKLNLQCSTKQIKPCIEDCFMILMNNGTNN</sequence>
<comment type="caution">
    <text evidence="4">The sequence shown here is derived from an EMBL/GenBank/DDBJ whole genome shotgun (WGS) entry which is preliminary data.</text>
</comment>
<dbReference type="Gene3D" id="3.40.50.300">
    <property type="entry name" value="P-loop containing nucleotide triphosphate hydrolases"/>
    <property type="match status" value="1"/>
</dbReference>
<feature type="domain" description="ABC transporter" evidence="3">
    <location>
        <begin position="10"/>
        <end position="237"/>
    </location>
</feature>
<proteinExistence type="predicted"/>
<keyword evidence="1" id="KW-0547">Nucleotide-binding</keyword>
<reference evidence="4" key="1">
    <citation type="submission" date="2020-10" db="EMBL/GenBank/DDBJ databases">
        <authorList>
            <person name="Gilroy R."/>
        </authorList>
    </citation>
    <scope>NUCLEOTIDE SEQUENCE</scope>
    <source>
        <strain evidence="4">17073</strain>
    </source>
</reference>
<keyword evidence="2 4" id="KW-0067">ATP-binding</keyword>
<reference evidence="4" key="2">
    <citation type="journal article" date="2021" name="PeerJ">
        <title>Extensive microbial diversity within the chicken gut microbiome revealed by metagenomics and culture.</title>
        <authorList>
            <person name="Gilroy R."/>
            <person name="Ravi A."/>
            <person name="Getino M."/>
            <person name="Pursley I."/>
            <person name="Horton D.L."/>
            <person name="Alikhan N.F."/>
            <person name="Baker D."/>
            <person name="Gharbi K."/>
            <person name="Hall N."/>
            <person name="Watson M."/>
            <person name="Adriaenssens E.M."/>
            <person name="Foster-Nyarko E."/>
            <person name="Jarju S."/>
            <person name="Secka A."/>
            <person name="Antonio M."/>
            <person name="Oren A."/>
            <person name="Chaudhuri R.R."/>
            <person name="La Ragione R."/>
            <person name="Hildebrand F."/>
            <person name="Pallen M.J."/>
        </authorList>
    </citation>
    <scope>NUCLEOTIDE SEQUENCE</scope>
    <source>
        <strain evidence="4">17073</strain>
    </source>
</reference>
<dbReference type="SMART" id="SM00382">
    <property type="entry name" value="AAA"/>
    <property type="match status" value="1"/>
</dbReference>
<dbReference type="EMBL" id="DVMS01000075">
    <property type="protein sequence ID" value="HIU38563.1"/>
    <property type="molecule type" value="Genomic_DNA"/>
</dbReference>
<organism evidence="4 5">
    <name type="scientific">Candidatus Limisoma intestinavium</name>
    <dbReference type="NCBI Taxonomy" id="2840856"/>
    <lineage>
        <taxon>Bacteria</taxon>
        <taxon>Pseudomonadati</taxon>
        <taxon>Bacteroidota</taxon>
        <taxon>Bacteroidia</taxon>
        <taxon>Bacteroidales</taxon>
        <taxon>Candidatus Limisoma</taxon>
    </lineage>
</organism>
<protein>
    <submittedName>
        <fullName evidence="4">ABC transporter ATP-binding protein</fullName>
    </submittedName>
</protein>
<evidence type="ECO:0000259" key="3">
    <source>
        <dbReference type="PROSITE" id="PS50893"/>
    </source>
</evidence>
<evidence type="ECO:0000256" key="1">
    <source>
        <dbReference type="ARBA" id="ARBA00022741"/>
    </source>
</evidence>
<dbReference type="InterPro" id="IPR003439">
    <property type="entry name" value="ABC_transporter-like_ATP-bd"/>
</dbReference>
<dbReference type="SUPFAM" id="SSF52540">
    <property type="entry name" value="P-loop containing nucleoside triphosphate hydrolases"/>
    <property type="match status" value="1"/>
</dbReference>
<evidence type="ECO:0000313" key="5">
    <source>
        <dbReference type="Proteomes" id="UP000824076"/>
    </source>
</evidence>
<dbReference type="InterPro" id="IPR027417">
    <property type="entry name" value="P-loop_NTPase"/>
</dbReference>
<gene>
    <name evidence="4" type="ORF">IAD18_02715</name>
</gene>
<evidence type="ECO:0000313" key="4">
    <source>
        <dbReference type="EMBL" id="HIU38563.1"/>
    </source>
</evidence>
<dbReference type="GO" id="GO:0005524">
    <property type="term" value="F:ATP binding"/>
    <property type="evidence" value="ECO:0007669"/>
    <property type="project" value="UniProtKB-KW"/>
</dbReference>
<dbReference type="PANTHER" id="PTHR43038:SF3">
    <property type="entry name" value="ABC TRANSPORTER G FAMILY MEMBER 20 ISOFORM X1"/>
    <property type="match status" value="1"/>
</dbReference>
<dbReference type="PANTHER" id="PTHR43038">
    <property type="entry name" value="ATP-BINDING CASSETTE, SUB-FAMILY H, MEMBER 1"/>
    <property type="match status" value="1"/>
</dbReference>
<dbReference type="Pfam" id="PF00005">
    <property type="entry name" value="ABC_tran"/>
    <property type="match status" value="1"/>
</dbReference>
<dbReference type="AlphaFoldDB" id="A0A9D1LFC1"/>